<evidence type="ECO:0000313" key="3">
    <source>
        <dbReference type="Proteomes" id="UP000617041"/>
    </source>
</evidence>
<dbReference type="AlphaFoldDB" id="A0A934Q5F2"/>
<evidence type="ECO:0000313" key="2">
    <source>
        <dbReference type="EMBL" id="MBK0394802.1"/>
    </source>
</evidence>
<keyword evidence="1" id="KW-0732">Signal</keyword>
<dbReference type="EMBL" id="JAEDAO010000001">
    <property type="protein sequence ID" value="MBK0394802.1"/>
    <property type="molecule type" value="Genomic_DNA"/>
</dbReference>
<name>A0A934Q5F2_9BURK</name>
<proteinExistence type="predicted"/>
<gene>
    <name evidence="2" type="ORF">I8E28_19515</name>
</gene>
<keyword evidence="3" id="KW-1185">Reference proteome</keyword>
<evidence type="ECO:0000256" key="1">
    <source>
        <dbReference type="SAM" id="SignalP"/>
    </source>
</evidence>
<feature type="signal peptide" evidence="1">
    <location>
        <begin position="1"/>
        <end position="17"/>
    </location>
</feature>
<protein>
    <submittedName>
        <fullName evidence="2">Uncharacterized protein</fullName>
    </submittedName>
</protein>
<feature type="chain" id="PRO_5037601586" evidence="1">
    <location>
        <begin position="18"/>
        <end position="69"/>
    </location>
</feature>
<dbReference type="PROSITE" id="PS51257">
    <property type="entry name" value="PROKAR_LIPOPROTEIN"/>
    <property type="match status" value="1"/>
</dbReference>
<accession>A0A934Q5F2</accession>
<reference evidence="2" key="1">
    <citation type="submission" date="2020-12" db="EMBL/GenBank/DDBJ databases">
        <title>Ramlibacter sp. nov., isolated from a freshwater alga, Cryptomonas.</title>
        <authorList>
            <person name="Kim H.M."/>
            <person name="Jeon C.O."/>
        </authorList>
    </citation>
    <scope>NUCLEOTIDE SEQUENCE</scope>
    <source>
        <strain evidence="2">CrO1</strain>
    </source>
</reference>
<comment type="caution">
    <text evidence="2">The sequence shown here is derived from an EMBL/GenBank/DDBJ whole genome shotgun (WGS) entry which is preliminary data.</text>
</comment>
<sequence>MPRSLLASLATACIVTAGCGGGAAPLPGDAVDLGGGLAMTADGAILGALPLGAPPSHIDAPPAVSAAVP</sequence>
<organism evidence="2 3">
    <name type="scientific">Ramlibacter algicola</name>
    <dbReference type="NCBI Taxonomy" id="2795217"/>
    <lineage>
        <taxon>Bacteria</taxon>
        <taxon>Pseudomonadati</taxon>
        <taxon>Pseudomonadota</taxon>
        <taxon>Betaproteobacteria</taxon>
        <taxon>Burkholderiales</taxon>
        <taxon>Comamonadaceae</taxon>
        <taxon>Ramlibacter</taxon>
    </lineage>
</organism>
<dbReference type="Proteomes" id="UP000617041">
    <property type="component" value="Unassembled WGS sequence"/>
</dbReference>
<dbReference type="RefSeq" id="WP_200789887.1">
    <property type="nucleotide sequence ID" value="NZ_JAEDAO010000001.1"/>
</dbReference>